<name>A0A067PD23_9AGAM</name>
<keyword evidence="3" id="KW-1185">Reference proteome</keyword>
<accession>A0A067PD23</accession>
<dbReference type="InParanoid" id="A0A067PD23"/>
<feature type="region of interest" description="Disordered" evidence="1">
    <location>
        <begin position="57"/>
        <end position="144"/>
    </location>
</feature>
<gene>
    <name evidence="2" type="ORF">JAAARDRAFT_198027</name>
</gene>
<dbReference type="Proteomes" id="UP000027265">
    <property type="component" value="Unassembled WGS sequence"/>
</dbReference>
<evidence type="ECO:0000256" key="1">
    <source>
        <dbReference type="SAM" id="MobiDB-lite"/>
    </source>
</evidence>
<proteinExistence type="predicted"/>
<dbReference type="HOGENOM" id="CLU_1796757_0_0_1"/>
<dbReference type="EMBL" id="KL197738">
    <property type="protein sequence ID" value="KDQ52674.1"/>
    <property type="molecule type" value="Genomic_DNA"/>
</dbReference>
<organism evidence="2 3">
    <name type="scientific">Jaapia argillacea MUCL 33604</name>
    <dbReference type="NCBI Taxonomy" id="933084"/>
    <lineage>
        <taxon>Eukaryota</taxon>
        <taxon>Fungi</taxon>
        <taxon>Dikarya</taxon>
        <taxon>Basidiomycota</taxon>
        <taxon>Agaricomycotina</taxon>
        <taxon>Agaricomycetes</taxon>
        <taxon>Agaricomycetidae</taxon>
        <taxon>Jaapiales</taxon>
        <taxon>Jaapiaceae</taxon>
        <taxon>Jaapia</taxon>
    </lineage>
</organism>
<evidence type="ECO:0000313" key="2">
    <source>
        <dbReference type="EMBL" id="KDQ52674.1"/>
    </source>
</evidence>
<dbReference type="AlphaFoldDB" id="A0A067PD23"/>
<protein>
    <submittedName>
        <fullName evidence="2">Uncharacterized protein</fullName>
    </submittedName>
</protein>
<sequence>MSHKVCLSPWAEMDERPFAKFVFCYRTKDVLRANGIIPQSAHAVVIEHKVEIMEIDCSNAEEDRPPSKVQTSKNESSKKRRANTRPESDEGSGNEDEGTEIKLLQARSAQDAGGNQDGSVELQMKKSAGKKDESKSKRVKVKSI</sequence>
<dbReference type="OrthoDB" id="3364132at2759"/>
<reference evidence="3" key="1">
    <citation type="journal article" date="2014" name="Proc. Natl. Acad. Sci. U.S.A.">
        <title>Extensive sampling of basidiomycete genomes demonstrates inadequacy of the white-rot/brown-rot paradigm for wood decay fungi.</title>
        <authorList>
            <person name="Riley R."/>
            <person name="Salamov A.A."/>
            <person name="Brown D.W."/>
            <person name="Nagy L.G."/>
            <person name="Floudas D."/>
            <person name="Held B.W."/>
            <person name="Levasseur A."/>
            <person name="Lombard V."/>
            <person name="Morin E."/>
            <person name="Otillar R."/>
            <person name="Lindquist E.A."/>
            <person name="Sun H."/>
            <person name="LaButti K.M."/>
            <person name="Schmutz J."/>
            <person name="Jabbour D."/>
            <person name="Luo H."/>
            <person name="Baker S.E."/>
            <person name="Pisabarro A.G."/>
            <person name="Walton J.D."/>
            <person name="Blanchette R.A."/>
            <person name="Henrissat B."/>
            <person name="Martin F."/>
            <person name="Cullen D."/>
            <person name="Hibbett D.S."/>
            <person name="Grigoriev I.V."/>
        </authorList>
    </citation>
    <scope>NUCLEOTIDE SEQUENCE [LARGE SCALE GENOMIC DNA]</scope>
    <source>
        <strain evidence="3">MUCL 33604</strain>
    </source>
</reference>
<evidence type="ECO:0000313" key="3">
    <source>
        <dbReference type="Proteomes" id="UP000027265"/>
    </source>
</evidence>
<feature type="compositionally biased region" description="Acidic residues" evidence="1">
    <location>
        <begin position="89"/>
        <end position="98"/>
    </location>
</feature>